<proteinExistence type="predicted"/>
<gene>
    <name evidence="2" type="ORF">L596_026720</name>
</gene>
<keyword evidence="1" id="KW-0472">Membrane</keyword>
<reference evidence="2 3" key="1">
    <citation type="journal article" date="2015" name="Genome Biol.">
        <title>Comparative genomics of Steinernema reveals deeply conserved gene regulatory networks.</title>
        <authorList>
            <person name="Dillman A.R."/>
            <person name="Macchietto M."/>
            <person name="Porter C.F."/>
            <person name="Rogers A."/>
            <person name="Williams B."/>
            <person name="Antoshechkin I."/>
            <person name="Lee M.M."/>
            <person name="Goodwin Z."/>
            <person name="Lu X."/>
            <person name="Lewis E.E."/>
            <person name="Goodrich-Blair H."/>
            <person name="Stock S.P."/>
            <person name="Adams B.J."/>
            <person name="Sternberg P.W."/>
            <person name="Mortazavi A."/>
        </authorList>
    </citation>
    <scope>NUCLEOTIDE SEQUENCE [LARGE SCALE GENOMIC DNA]</scope>
    <source>
        <strain evidence="2 3">ALL</strain>
    </source>
</reference>
<keyword evidence="3" id="KW-1185">Reference proteome</keyword>
<comment type="caution">
    <text evidence="2">The sequence shown here is derived from an EMBL/GenBank/DDBJ whole genome shotgun (WGS) entry which is preliminary data.</text>
</comment>
<organism evidence="2 3">
    <name type="scientific">Steinernema carpocapsae</name>
    <name type="common">Entomopathogenic nematode</name>
    <dbReference type="NCBI Taxonomy" id="34508"/>
    <lineage>
        <taxon>Eukaryota</taxon>
        <taxon>Metazoa</taxon>
        <taxon>Ecdysozoa</taxon>
        <taxon>Nematoda</taxon>
        <taxon>Chromadorea</taxon>
        <taxon>Rhabditida</taxon>
        <taxon>Tylenchina</taxon>
        <taxon>Panagrolaimomorpha</taxon>
        <taxon>Strongyloidoidea</taxon>
        <taxon>Steinernematidae</taxon>
        <taxon>Steinernema</taxon>
    </lineage>
</organism>
<protein>
    <submittedName>
        <fullName evidence="2">Uncharacterized protein</fullName>
    </submittedName>
</protein>
<keyword evidence="1" id="KW-0812">Transmembrane</keyword>
<dbReference type="Proteomes" id="UP000298663">
    <property type="component" value="Unassembled WGS sequence"/>
</dbReference>
<keyword evidence="1" id="KW-1133">Transmembrane helix</keyword>
<accession>A0A4V5ZY93</accession>
<evidence type="ECO:0000313" key="3">
    <source>
        <dbReference type="Proteomes" id="UP000298663"/>
    </source>
</evidence>
<dbReference type="EMBL" id="AZBU02000010">
    <property type="protein sequence ID" value="TKR62805.1"/>
    <property type="molecule type" value="Genomic_DNA"/>
</dbReference>
<dbReference type="AlphaFoldDB" id="A0A4V5ZY93"/>
<feature type="transmembrane region" description="Helical" evidence="1">
    <location>
        <begin position="41"/>
        <end position="64"/>
    </location>
</feature>
<sequence length="87" mass="9963">MIKTCLPFCRKNILTLGFIHYGTSLSPLGKVQQQPGELTDGYVMLASKVCCVLTYLVIIAYMAMLRPQFCRHKFYLPSQRDLFRAIT</sequence>
<evidence type="ECO:0000256" key="1">
    <source>
        <dbReference type="SAM" id="Phobius"/>
    </source>
</evidence>
<reference evidence="2 3" key="2">
    <citation type="journal article" date="2019" name="G3 (Bethesda)">
        <title>Hybrid Assembly of the Genome of the Entomopathogenic Nematode Steinernema carpocapsae Identifies the X-Chromosome.</title>
        <authorList>
            <person name="Serra L."/>
            <person name="Macchietto M."/>
            <person name="Macias-Munoz A."/>
            <person name="McGill C.J."/>
            <person name="Rodriguez I.M."/>
            <person name="Rodriguez B."/>
            <person name="Murad R."/>
            <person name="Mortazavi A."/>
        </authorList>
    </citation>
    <scope>NUCLEOTIDE SEQUENCE [LARGE SCALE GENOMIC DNA]</scope>
    <source>
        <strain evidence="2 3">ALL</strain>
    </source>
</reference>
<evidence type="ECO:0000313" key="2">
    <source>
        <dbReference type="EMBL" id="TKR62805.1"/>
    </source>
</evidence>
<name>A0A4V5ZY93_STECR</name>